<dbReference type="PRINTS" id="PR01210">
    <property type="entry name" value="GGTRANSPTASE"/>
</dbReference>
<comment type="caution">
    <text evidence="1">The sequence shown here is derived from an EMBL/GenBank/DDBJ whole genome shotgun (WGS) entry which is preliminary data.</text>
</comment>
<dbReference type="InterPro" id="IPR029055">
    <property type="entry name" value="Ntn_hydrolases_N"/>
</dbReference>
<dbReference type="Gene3D" id="1.10.246.130">
    <property type="match status" value="1"/>
</dbReference>
<dbReference type="EMBL" id="QGGV01000010">
    <property type="protein sequence ID" value="PWK54748.1"/>
    <property type="molecule type" value="Genomic_DNA"/>
</dbReference>
<gene>
    <name evidence="1" type="ORF">C8D95_11040</name>
</gene>
<dbReference type="Proteomes" id="UP000245390">
    <property type="component" value="Unassembled WGS sequence"/>
</dbReference>
<dbReference type="Pfam" id="PF01019">
    <property type="entry name" value="G_glu_transpept"/>
    <property type="match status" value="1"/>
</dbReference>
<reference evidence="1 2" key="1">
    <citation type="submission" date="2018-05" db="EMBL/GenBank/DDBJ databases">
        <title>Genomic Encyclopedia of Type Strains, Phase IV (KMG-IV): sequencing the most valuable type-strain genomes for metagenomic binning, comparative biology and taxonomic classification.</title>
        <authorList>
            <person name="Goeker M."/>
        </authorList>
    </citation>
    <scope>NUCLEOTIDE SEQUENCE [LARGE SCALE GENOMIC DNA]</scope>
    <source>
        <strain evidence="1 2">DSM 103371</strain>
    </source>
</reference>
<keyword evidence="1" id="KW-0378">Hydrolase</keyword>
<evidence type="ECO:0000313" key="2">
    <source>
        <dbReference type="Proteomes" id="UP000245390"/>
    </source>
</evidence>
<dbReference type="KEGG" id="salo:EF888_01190"/>
<dbReference type="AlphaFoldDB" id="A0A316G1Q7"/>
<dbReference type="InterPro" id="IPR043138">
    <property type="entry name" value="GGT_lsub"/>
</dbReference>
<dbReference type="GO" id="GO:0016787">
    <property type="term" value="F:hydrolase activity"/>
    <property type="evidence" value="ECO:0007669"/>
    <property type="project" value="UniProtKB-KW"/>
</dbReference>
<keyword evidence="2" id="KW-1185">Reference proteome</keyword>
<dbReference type="SUPFAM" id="SSF56235">
    <property type="entry name" value="N-terminal nucleophile aminohydrolases (Ntn hydrolases)"/>
    <property type="match status" value="1"/>
</dbReference>
<dbReference type="Gene3D" id="3.60.20.40">
    <property type="match status" value="1"/>
</dbReference>
<dbReference type="InterPro" id="IPR052896">
    <property type="entry name" value="GGT-like_enzyme"/>
</dbReference>
<protein>
    <submittedName>
        <fullName evidence="1">Gamma-glutamyltranspeptidase/glutathione hydrolase</fullName>
    </submittedName>
</protein>
<dbReference type="PANTHER" id="PTHR43881">
    <property type="entry name" value="GAMMA-GLUTAMYLTRANSPEPTIDASE (AFU_ORTHOLOGUE AFUA_4G13580)"/>
    <property type="match status" value="1"/>
</dbReference>
<dbReference type="RefSeq" id="WP_109760543.1">
    <property type="nucleotide sequence ID" value="NZ_CP034588.1"/>
</dbReference>
<organism evidence="1 2">
    <name type="scientific">Silicimonas algicola</name>
    <dbReference type="NCBI Taxonomy" id="1826607"/>
    <lineage>
        <taxon>Bacteria</taxon>
        <taxon>Pseudomonadati</taxon>
        <taxon>Pseudomonadota</taxon>
        <taxon>Alphaproteobacteria</taxon>
        <taxon>Rhodobacterales</taxon>
        <taxon>Paracoccaceae</taxon>
    </lineage>
</organism>
<sequence length="528" mass="55023">MRNFQLPGRSAVLATNGMVATSHPLAASEALQVLRDGGNAVDAVIAGAVLLGVCEPQMTGLGGDCFALVKPAGSEEVVALNGSGRAPAGLDADAVRADGVTVIEAGHPASITIPGAVDALCRLSDRYGKLGLERSLAPAIRYFEEGVPIAARVAFDIEPMGGAMNAGAQKHFLKNGAAYREGDVLALPAQAEVLRRVVREGRDAFYTGEIAEDMLKALTAIGGTHTAGDFAATEASWGTPLRGGYRKHELVEHPPNGQGATAILLAAILAEFDIASMEPNGAERLHLEAEATRLAYDARNRFIADADHVTRLEHMLSPETAKRLAALIDPKTAMAAPAPLTEDVHRDTILITAIDRDGMAVSLIYSIFSTFGSGIATDRFGILFQNRGCGFNLTAGHPNEAGGGKRPMHTIIPAMRATDGKVDMAFGVMGGQYQACGHAHVLSNMADFGMDPQEAVDAPRAFADPKTGLLQVEDGVSEATCAALAAKGHRLSHAEGPIGGAQVILMDASRGILIGASDPRKDGMAVGY</sequence>
<proteinExistence type="predicted"/>
<name>A0A316G1Q7_9RHOB</name>
<dbReference type="InterPro" id="IPR043137">
    <property type="entry name" value="GGT_ssub_C"/>
</dbReference>
<dbReference type="PANTHER" id="PTHR43881:SF1">
    <property type="entry name" value="GAMMA-GLUTAMYLTRANSPEPTIDASE (AFU_ORTHOLOGUE AFUA_4G13580)"/>
    <property type="match status" value="1"/>
</dbReference>
<accession>A0A316G1Q7</accession>
<dbReference type="OrthoDB" id="9781342at2"/>
<evidence type="ECO:0000313" key="1">
    <source>
        <dbReference type="EMBL" id="PWK54748.1"/>
    </source>
</evidence>